<accession>A0A850LJR3</accession>
<gene>
    <name evidence="2" type="ORF">HW564_13425</name>
</gene>
<dbReference type="InterPro" id="IPR029068">
    <property type="entry name" value="Glyas_Bleomycin-R_OHBP_Dase"/>
</dbReference>
<comment type="caution">
    <text evidence="2">The sequence shown here is derived from an EMBL/GenBank/DDBJ whole genome shotgun (WGS) entry which is preliminary data.</text>
</comment>
<sequence>MNRLDHLTVIAPTLAEGVAHVRDCLDLDVPFGTRHLYMGTHNHRLQLGDRVYLEIVAVDPAGHAPERARWFGLDDRARVRADWDAGRRLRGWVASTDEMGLVLSAHRRVFGSEVGLPPQNPEFGFSIPQDGSLPLDGAAPSFIDHRGDPTRMEEIPDLGARLMSFHLTHPDPVGIEQLYQALAIERAPSVTQGPDLRYRAQIAVPGGLKLLT</sequence>
<protein>
    <submittedName>
        <fullName evidence="2">VOC family protein</fullName>
    </submittedName>
</protein>
<evidence type="ECO:0000313" key="2">
    <source>
        <dbReference type="EMBL" id="NVK97927.1"/>
    </source>
</evidence>
<dbReference type="EMBL" id="JABXIY010000035">
    <property type="protein sequence ID" value="NVK97927.1"/>
    <property type="molecule type" value="Genomic_DNA"/>
</dbReference>
<reference evidence="2 3" key="1">
    <citation type="journal article" date="2020" name="Proc. Natl. Acad. Sci. U.S.A.">
        <title>Ecological drivers of bacterial community assembly in synthetic phycospheres.</title>
        <authorList>
            <person name="Fu H."/>
            <person name="Uchimiya M."/>
            <person name="Gore J."/>
            <person name="Moran M.A."/>
        </authorList>
    </citation>
    <scope>NUCLEOTIDE SEQUENCE [LARGE SCALE GENOMIC DNA]</scope>
    <source>
        <strain evidence="2">HF-Din03</strain>
    </source>
</reference>
<evidence type="ECO:0000313" key="3">
    <source>
        <dbReference type="Proteomes" id="UP000565723"/>
    </source>
</evidence>
<name>A0A850LJR3_9RHOB</name>
<dbReference type="Pfam" id="PF13468">
    <property type="entry name" value="Glyoxalase_3"/>
    <property type="match status" value="1"/>
</dbReference>
<dbReference type="AlphaFoldDB" id="A0A850LJR3"/>
<proteinExistence type="predicted"/>
<dbReference type="InterPro" id="IPR025870">
    <property type="entry name" value="Glyoxalase-like_dom"/>
</dbReference>
<feature type="domain" description="Glyoxalase-like" evidence="1">
    <location>
        <begin position="4"/>
        <end position="182"/>
    </location>
</feature>
<dbReference type="Proteomes" id="UP000565723">
    <property type="component" value="Unassembled WGS sequence"/>
</dbReference>
<dbReference type="RefSeq" id="WP_011048507.1">
    <property type="nucleotide sequence ID" value="NZ_CP076685.1"/>
</dbReference>
<dbReference type="OMA" id="WTARITT"/>
<organism evidence="2 3">
    <name type="scientific">Ruegeria pomeroyi</name>
    <dbReference type="NCBI Taxonomy" id="89184"/>
    <lineage>
        <taxon>Bacteria</taxon>
        <taxon>Pseudomonadati</taxon>
        <taxon>Pseudomonadota</taxon>
        <taxon>Alphaproteobacteria</taxon>
        <taxon>Rhodobacterales</taxon>
        <taxon>Roseobacteraceae</taxon>
        <taxon>Ruegeria</taxon>
    </lineage>
</organism>
<evidence type="ECO:0000259" key="1">
    <source>
        <dbReference type="Pfam" id="PF13468"/>
    </source>
</evidence>
<dbReference type="Gene3D" id="3.10.180.10">
    <property type="entry name" value="2,3-Dihydroxybiphenyl 1,2-Dioxygenase, domain 1"/>
    <property type="match status" value="1"/>
</dbReference>